<evidence type="ECO:0000256" key="1">
    <source>
        <dbReference type="SAM" id="MobiDB-lite"/>
    </source>
</evidence>
<accession>A0A0G4GY78</accession>
<dbReference type="InParanoid" id="A0A0G4GY78"/>
<evidence type="ECO:0000313" key="3">
    <source>
        <dbReference type="Proteomes" id="UP000041254"/>
    </source>
</evidence>
<keyword evidence="3" id="KW-1185">Reference proteome</keyword>
<dbReference type="AlphaFoldDB" id="A0A0G4GY78"/>
<evidence type="ECO:0000313" key="2">
    <source>
        <dbReference type="EMBL" id="CEM35931.1"/>
    </source>
</evidence>
<gene>
    <name evidence="2" type="ORF">Vbra_19017</name>
</gene>
<organism evidence="2 3">
    <name type="scientific">Vitrella brassicaformis (strain CCMP3155)</name>
    <dbReference type="NCBI Taxonomy" id="1169540"/>
    <lineage>
        <taxon>Eukaryota</taxon>
        <taxon>Sar</taxon>
        <taxon>Alveolata</taxon>
        <taxon>Colpodellida</taxon>
        <taxon>Vitrellaceae</taxon>
        <taxon>Vitrella</taxon>
    </lineage>
</organism>
<name>A0A0G4GY78_VITBC</name>
<dbReference type="VEuPathDB" id="CryptoDB:Vbra_19017"/>
<feature type="region of interest" description="Disordered" evidence="1">
    <location>
        <begin position="158"/>
        <end position="241"/>
    </location>
</feature>
<dbReference type="Proteomes" id="UP000041254">
    <property type="component" value="Unassembled WGS sequence"/>
</dbReference>
<proteinExistence type="predicted"/>
<reference evidence="2 3" key="1">
    <citation type="submission" date="2014-11" db="EMBL/GenBank/DDBJ databases">
        <authorList>
            <person name="Zhu J."/>
            <person name="Qi W."/>
            <person name="Song R."/>
        </authorList>
    </citation>
    <scope>NUCLEOTIDE SEQUENCE [LARGE SCALE GENOMIC DNA]</scope>
</reference>
<feature type="compositionally biased region" description="Basic residues" evidence="1">
    <location>
        <begin position="176"/>
        <end position="187"/>
    </location>
</feature>
<protein>
    <submittedName>
        <fullName evidence="2">Uncharacterized protein</fullName>
    </submittedName>
</protein>
<sequence>MEKHSASASAPRHTSASLTCLSSSLKRPPFSYSSAFVYHRSRSCAAYHDDPSLFADLSSATDPAHTATTASWGRAFNSPPSGPSIRWKPRATPAPHAPDFRIMKLKERPSRQAAVGPDGPAEEARYLSKTTVGAFVTNPLRPTNQAAVNWQYGLRESDQGHAEDCLPPVKADSRRTRSRKTPWQRHFQRSDGPFESYGGGQQQEEPTQEGGKENGKRKVHRMTPSISLPDLNRTSPIDMIRSDPYDEELQTPKKEETRKRHLSYKYLKPSPSKSAFGGVSKSRKRCRVPGLEGDVVGVWQDLYKGSLNQTRSMIKWHASLRSY</sequence>
<dbReference type="EMBL" id="CDMY01000869">
    <property type="protein sequence ID" value="CEM35931.1"/>
    <property type="molecule type" value="Genomic_DNA"/>
</dbReference>
<feature type="region of interest" description="Disordered" evidence="1">
    <location>
        <begin position="70"/>
        <end position="93"/>
    </location>
</feature>